<feature type="transmembrane region" description="Helical" evidence="16">
    <location>
        <begin position="196"/>
        <end position="216"/>
    </location>
</feature>
<evidence type="ECO:0000256" key="11">
    <source>
        <dbReference type="ARBA" id="ARBA00023136"/>
    </source>
</evidence>
<dbReference type="STRING" id="539.A7P85_06995"/>
<feature type="transmembrane region" description="Helical" evidence="16">
    <location>
        <begin position="21"/>
        <end position="42"/>
    </location>
</feature>
<proteinExistence type="inferred from homology"/>
<reference evidence="19 20" key="1">
    <citation type="submission" date="2016-05" db="EMBL/GenBank/DDBJ databases">
        <title>Draft genome of Corynebacterium afermentans subsp. afermentans LCDC 88199T.</title>
        <authorList>
            <person name="Bernier A.-M."/>
            <person name="Bernard K."/>
        </authorList>
    </citation>
    <scope>NUCLEOTIDE SEQUENCE [LARGE SCALE GENOMIC DNA]</scope>
    <source>
        <strain evidence="20">NML01-0328</strain>
        <strain evidence="19">NML04-0072</strain>
    </source>
</reference>
<comment type="similarity">
    <text evidence="14 16">Belongs to the SEDS family. FtsW subfamily.</text>
</comment>
<reference evidence="17" key="2">
    <citation type="submission" date="2016-05" db="EMBL/GenBank/DDBJ databases">
        <authorList>
            <person name="Lavstsen T."/>
            <person name="Jespersen J.S."/>
        </authorList>
    </citation>
    <scope>NUCLEOTIDE SEQUENCE</scope>
    <source>
        <strain evidence="17">NML01-0328</strain>
        <strain evidence="18">NML04-0072</strain>
    </source>
</reference>
<feature type="transmembrane region" description="Helical" evidence="16">
    <location>
        <begin position="54"/>
        <end position="75"/>
    </location>
</feature>
<dbReference type="GO" id="GO:0008360">
    <property type="term" value="P:regulation of cell shape"/>
    <property type="evidence" value="ECO:0007669"/>
    <property type="project" value="UniProtKB-KW"/>
</dbReference>
<evidence type="ECO:0000256" key="9">
    <source>
        <dbReference type="ARBA" id="ARBA00022984"/>
    </source>
</evidence>
<feature type="transmembrane region" description="Helical" evidence="16">
    <location>
        <begin position="87"/>
        <end position="104"/>
    </location>
</feature>
<feature type="transmembrane region" description="Helical" evidence="16">
    <location>
        <begin position="152"/>
        <end position="168"/>
    </location>
</feature>
<dbReference type="InterPro" id="IPR001182">
    <property type="entry name" value="FtsW/RodA"/>
</dbReference>
<dbReference type="Pfam" id="PF01098">
    <property type="entry name" value="FTSW_RODA_SPOVE"/>
    <property type="match status" value="1"/>
</dbReference>
<feature type="transmembrane region" description="Helical" evidence="16">
    <location>
        <begin position="281"/>
        <end position="301"/>
    </location>
</feature>
<keyword evidence="13 16" id="KW-0961">Cell wall biogenesis/degradation</keyword>
<dbReference type="UniPathway" id="UPA00219"/>
<evidence type="ECO:0000256" key="8">
    <source>
        <dbReference type="ARBA" id="ARBA00022960"/>
    </source>
</evidence>
<evidence type="ECO:0000256" key="7">
    <source>
        <dbReference type="ARBA" id="ARBA00022692"/>
    </source>
</evidence>
<evidence type="ECO:0000256" key="5">
    <source>
        <dbReference type="ARBA" id="ARBA00022676"/>
    </source>
</evidence>
<gene>
    <name evidence="16" type="primary">ftsW</name>
    <name evidence="17" type="ORF">A7P85_06995</name>
    <name evidence="18" type="ORF">A7P90_03025</name>
</gene>
<dbReference type="PANTHER" id="PTHR30474:SF2">
    <property type="entry name" value="PEPTIDOGLYCAN GLYCOSYLTRANSFERASE FTSW-RELATED"/>
    <property type="match status" value="1"/>
</dbReference>
<keyword evidence="10 16" id="KW-1133">Transmembrane helix</keyword>
<evidence type="ECO:0000256" key="14">
    <source>
        <dbReference type="ARBA" id="ARBA00038053"/>
    </source>
</evidence>
<comment type="pathway">
    <text evidence="2 16">Cell wall biogenesis; peptidoglycan biosynthesis.</text>
</comment>
<keyword evidence="7 16" id="KW-0812">Transmembrane</keyword>
<evidence type="ECO:0000256" key="15">
    <source>
        <dbReference type="ARBA" id="ARBA00049902"/>
    </source>
</evidence>
<feature type="transmembrane region" description="Helical" evidence="16">
    <location>
        <begin position="313"/>
        <end position="334"/>
    </location>
</feature>
<comment type="subcellular location">
    <subcellularLocation>
        <location evidence="16">Cell inner membrane</location>
        <topology evidence="16">Multi-pass membrane protein</topology>
    </subcellularLocation>
    <subcellularLocation>
        <location evidence="1">Cell membrane</location>
        <topology evidence="1">Multi-pass membrane protein</topology>
    </subcellularLocation>
    <text evidence="16">Localizes to the division septum.</text>
</comment>
<comment type="function">
    <text evidence="16">Peptidoglycan polymerase that is essential for cell division.</text>
</comment>
<accession>A0A1A9RD21</accession>
<keyword evidence="6 16" id="KW-0808">Transferase</keyword>
<organism evidence="17 20">
    <name type="scientific">Eikenella corrodens</name>
    <dbReference type="NCBI Taxonomy" id="539"/>
    <lineage>
        <taxon>Bacteria</taxon>
        <taxon>Pseudomonadati</taxon>
        <taxon>Pseudomonadota</taxon>
        <taxon>Betaproteobacteria</taxon>
        <taxon>Neisseriales</taxon>
        <taxon>Neisseriaceae</taxon>
        <taxon>Eikenella</taxon>
    </lineage>
</organism>
<comment type="catalytic activity">
    <reaction evidence="15 16">
        <text>[GlcNAc-(1-&gt;4)-Mur2Ac(oyl-L-Ala-gamma-D-Glu-L-Lys-D-Ala-D-Ala)](n)-di-trans,octa-cis-undecaprenyl diphosphate + beta-D-GlcNAc-(1-&gt;4)-Mur2Ac(oyl-L-Ala-gamma-D-Glu-L-Lys-D-Ala-D-Ala)-di-trans,octa-cis-undecaprenyl diphosphate = [GlcNAc-(1-&gt;4)-Mur2Ac(oyl-L-Ala-gamma-D-Glu-L-Lys-D-Ala-D-Ala)](n+1)-di-trans,octa-cis-undecaprenyl diphosphate + di-trans,octa-cis-undecaprenyl diphosphate + H(+)</text>
        <dbReference type="Rhea" id="RHEA:23708"/>
        <dbReference type="Rhea" id="RHEA-COMP:9602"/>
        <dbReference type="Rhea" id="RHEA-COMP:9603"/>
        <dbReference type="ChEBI" id="CHEBI:15378"/>
        <dbReference type="ChEBI" id="CHEBI:58405"/>
        <dbReference type="ChEBI" id="CHEBI:60033"/>
        <dbReference type="ChEBI" id="CHEBI:78435"/>
        <dbReference type="EC" id="2.4.99.28"/>
    </reaction>
</comment>
<feature type="transmembrane region" description="Helical" evidence="16">
    <location>
        <begin position="124"/>
        <end position="140"/>
    </location>
</feature>
<dbReference type="OrthoDB" id="9768187at2"/>
<dbReference type="GO" id="GO:0015648">
    <property type="term" value="F:lipid-linked peptidoglycan transporter activity"/>
    <property type="evidence" value="ECO:0007669"/>
    <property type="project" value="TreeGrafter"/>
</dbReference>
<evidence type="ECO:0000256" key="2">
    <source>
        <dbReference type="ARBA" id="ARBA00004752"/>
    </source>
</evidence>
<dbReference type="NCBIfam" id="TIGR02614">
    <property type="entry name" value="ftsW"/>
    <property type="match status" value="1"/>
</dbReference>
<dbReference type="GO" id="GO:0032153">
    <property type="term" value="C:cell division site"/>
    <property type="evidence" value="ECO:0007669"/>
    <property type="project" value="UniProtKB-UniRule"/>
</dbReference>
<evidence type="ECO:0000313" key="19">
    <source>
        <dbReference type="Proteomes" id="UP000077589"/>
    </source>
</evidence>
<evidence type="ECO:0000256" key="10">
    <source>
        <dbReference type="ARBA" id="ARBA00022989"/>
    </source>
</evidence>
<dbReference type="Proteomes" id="UP000078003">
    <property type="component" value="Unassembled WGS sequence"/>
</dbReference>
<dbReference type="GO" id="GO:0071555">
    <property type="term" value="P:cell wall organization"/>
    <property type="evidence" value="ECO:0007669"/>
    <property type="project" value="UniProtKB-KW"/>
</dbReference>
<evidence type="ECO:0000256" key="3">
    <source>
        <dbReference type="ARBA" id="ARBA00022475"/>
    </source>
</evidence>
<evidence type="ECO:0000256" key="6">
    <source>
        <dbReference type="ARBA" id="ARBA00022679"/>
    </source>
</evidence>
<dbReference type="HAMAP" id="MF_00913">
    <property type="entry name" value="PGT_FtsW_proteobact"/>
    <property type="match status" value="1"/>
</dbReference>
<keyword evidence="3 16" id="KW-1003">Cell membrane</keyword>
<feature type="transmembrane region" description="Helical" evidence="16">
    <location>
        <begin position="346"/>
        <end position="369"/>
    </location>
</feature>
<dbReference type="EMBL" id="LXSF01000007">
    <property type="protein sequence ID" value="OAM16153.1"/>
    <property type="molecule type" value="Genomic_DNA"/>
</dbReference>
<dbReference type="InterPro" id="IPR013437">
    <property type="entry name" value="FtsW"/>
</dbReference>
<keyword evidence="4 16" id="KW-0132">Cell division</keyword>
<protein>
    <recommendedName>
        <fullName evidence="16">Probable peptidoglycan glycosyltransferase FtsW</fullName>
        <shortName evidence="16">PGT</shortName>
        <ecNumber evidence="16">2.4.99.28</ecNumber>
    </recommendedName>
    <alternativeName>
        <fullName evidence="16">Cell division protein FtsW</fullName>
    </alternativeName>
    <alternativeName>
        <fullName evidence="16">Cell wall polymerase</fullName>
    </alternativeName>
    <alternativeName>
        <fullName evidence="16">Peptidoglycan polymerase</fullName>
        <shortName evidence="16">PG polymerase</shortName>
    </alternativeName>
</protein>
<evidence type="ECO:0000313" key="18">
    <source>
        <dbReference type="EMBL" id="OAM21021.1"/>
    </source>
</evidence>
<evidence type="ECO:0000256" key="13">
    <source>
        <dbReference type="ARBA" id="ARBA00023316"/>
    </source>
</evidence>
<feature type="transmembrane region" description="Helical" evidence="16">
    <location>
        <begin position="174"/>
        <end position="191"/>
    </location>
</feature>
<keyword evidence="16" id="KW-0997">Cell inner membrane</keyword>
<dbReference type="EC" id="2.4.99.28" evidence="16"/>
<keyword evidence="5 16" id="KW-0328">Glycosyltransferase</keyword>
<sequence length="384" mass="42057">MITESKLLDRKILRHGHTIDQSLLWLVVLMLGFSLVMVYSASVAFAGQGGGNKWAFLIRQAAYIGVGGGAALVAFRVPMRTWQKYSMVLLVISLLMLIAVLLVGRDVNGARRWIPLGVANLQPSEFFKLAVILYLSGFFMRRAEVLQHLKKVCWVALPVGCGLGLIMLQPDFGSFVVVSVISVGLLFLVGLPFRWFIVVVLAGLSGMVTLVLISPYRMARVTAFLDPWADPLGSGYQLTHALMAIGRGGWTGVGLGAGLEKRFYLPEAHTDFITAVIGEEFGFLGMMLLTACYLWLVWRSFSIGKMARDLEQFFGAFVASGVGIWLGIQSFFNIGVNIGLLPTKGLTLPLISFGGSALVAMLIAVALLLRVDYENRRKMRGFEV</sequence>
<dbReference type="GO" id="GO:0043093">
    <property type="term" value="P:FtsZ-dependent cytokinesis"/>
    <property type="evidence" value="ECO:0007669"/>
    <property type="project" value="UniProtKB-UniRule"/>
</dbReference>
<dbReference type="EMBL" id="LXSG01000019">
    <property type="protein sequence ID" value="OAM21021.1"/>
    <property type="molecule type" value="Genomic_DNA"/>
</dbReference>
<evidence type="ECO:0000256" key="16">
    <source>
        <dbReference type="HAMAP-Rule" id="MF_00913"/>
    </source>
</evidence>
<evidence type="ECO:0000313" key="17">
    <source>
        <dbReference type="EMBL" id="OAM16153.1"/>
    </source>
</evidence>
<dbReference type="PANTHER" id="PTHR30474">
    <property type="entry name" value="CELL CYCLE PROTEIN"/>
    <property type="match status" value="1"/>
</dbReference>
<name>A0A1A9RD21_EIKCO</name>
<dbReference type="Proteomes" id="UP000077589">
    <property type="component" value="Unassembled WGS sequence"/>
</dbReference>
<dbReference type="GO" id="GO:0008955">
    <property type="term" value="F:peptidoglycan glycosyltransferase activity"/>
    <property type="evidence" value="ECO:0007669"/>
    <property type="project" value="UniProtKB-UniRule"/>
</dbReference>
<dbReference type="RefSeq" id="WP_064084593.1">
    <property type="nucleotide sequence ID" value="NZ_LXSF01000007.1"/>
</dbReference>
<comment type="caution">
    <text evidence="17">The sequence shown here is derived from an EMBL/GenBank/DDBJ whole genome shotgun (WGS) entry which is preliminary data.</text>
</comment>
<evidence type="ECO:0000256" key="1">
    <source>
        <dbReference type="ARBA" id="ARBA00004651"/>
    </source>
</evidence>
<keyword evidence="9 16" id="KW-0573">Peptidoglycan synthesis</keyword>
<evidence type="ECO:0000256" key="4">
    <source>
        <dbReference type="ARBA" id="ARBA00022618"/>
    </source>
</evidence>
<evidence type="ECO:0000313" key="20">
    <source>
        <dbReference type="Proteomes" id="UP000078003"/>
    </source>
</evidence>
<dbReference type="GO" id="GO:0005886">
    <property type="term" value="C:plasma membrane"/>
    <property type="evidence" value="ECO:0007669"/>
    <property type="project" value="UniProtKB-SubCell"/>
</dbReference>
<dbReference type="GO" id="GO:0009252">
    <property type="term" value="P:peptidoglycan biosynthetic process"/>
    <property type="evidence" value="ECO:0007669"/>
    <property type="project" value="UniProtKB-UniRule"/>
</dbReference>
<evidence type="ECO:0000256" key="12">
    <source>
        <dbReference type="ARBA" id="ARBA00023306"/>
    </source>
</evidence>
<keyword evidence="8 16" id="KW-0133">Cell shape</keyword>
<keyword evidence="12 16" id="KW-0131">Cell cycle</keyword>
<dbReference type="AlphaFoldDB" id="A0A1A9RD21"/>
<keyword evidence="11 16" id="KW-0472">Membrane</keyword>